<dbReference type="AlphaFoldDB" id="A0A9Q3Q5L8"/>
<evidence type="ECO:0000313" key="2">
    <source>
        <dbReference type="EMBL" id="MBW0586099.1"/>
    </source>
</evidence>
<evidence type="ECO:0000256" key="1">
    <source>
        <dbReference type="SAM" id="MobiDB-lite"/>
    </source>
</evidence>
<organism evidence="2 3">
    <name type="scientific">Austropuccinia psidii MF-1</name>
    <dbReference type="NCBI Taxonomy" id="1389203"/>
    <lineage>
        <taxon>Eukaryota</taxon>
        <taxon>Fungi</taxon>
        <taxon>Dikarya</taxon>
        <taxon>Basidiomycota</taxon>
        <taxon>Pucciniomycotina</taxon>
        <taxon>Pucciniomycetes</taxon>
        <taxon>Pucciniales</taxon>
        <taxon>Sphaerophragmiaceae</taxon>
        <taxon>Austropuccinia</taxon>
    </lineage>
</organism>
<sequence>MAGVGTSVKSLDRHNELLSSSEEAQDLLKGWTPMSFKGQVQKIKALLEKPKAFCQRTRRKSWTKRRTTAQFKLLKPPKVLCKGNKSPKSNKKGKEKPKCNKTYPQNYEILNKEKTAMDNVFNTERTLMEFKNKEEKRMNRFFPKKQTL</sequence>
<protein>
    <submittedName>
        <fullName evidence="2">Uncharacterized protein</fullName>
    </submittedName>
</protein>
<dbReference type="Proteomes" id="UP000765509">
    <property type="component" value="Unassembled WGS sequence"/>
</dbReference>
<feature type="region of interest" description="Disordered" evidence="1">
    <location>
        <begin position="79"/>
        <end position="101"/>
    </location>
</feature>
<keyword evidence="3" id="KW-1185">Reference proteome</keyword>
<evidence type="ECO:0000313" key="3">
    <source>
        <dbReference type="Proteomes" id="UP000765509"/>
    </source>
</evidence>
<dbReference type="EMBL" id="AVOT02122911">
    <property type="protein sequence ID" value="MBW0586099.1"/>
    <property type="molecule type" value="Genomic_DNA"/>
</dbReference>
<proteinExistence type="predicted"/>
<accession>A0A9Q3Q5L8</accession>
<gene>
    <name evidence="2" type="ORF">O181_125814</name>
</gene>
<name>A0A9Q3Q5L8_9BASI</name>
<reference evidence="2" key="1">
    <citation type="submission" date="2021-03" db="EMBL/GenBank/DDBJ databases">
        <title>Draft genome sequence of rust myrtle Austropuccinia psidii MF-1, a brazilian biotype.</title>
        <authorList>
            <person name="Quecine M.C."/>
            <person name="Pachon D.M.R."/>
            <person name="Bonatelli M.L."/>
            <person name="Correr F.H."/>
            <person name="Franceschini L.M."/>
            <person name="Leite T.F."/>
            <person name="Margarido G.R.A."/>
            <person name="Almeida C.A."/>
            <person name="Ferrarezi J.A."/>
            <person name="Labate C.A."/>
        </authorList>
    </citation>
    <scope>NUCLEOTIDE SEQUENCE</scope>
    <source>
        <strain evidence="2">MF-1</strain>
    </source>
</reference>
<comment type="caution">
    <text evidence="2">The sequence shown here is derived from an EMBL/GenBank/DDBJ whole genome shotgun (WGS) entry which is preliminary data.</text>
</comment>